<accession>A0A0M0JZ72</accession>
<reference evidence="2" key="1">
    <citation type="journal article" date="2015" name="PLoS Genet.">
        <title>Genome Sequence and Transcriptome Analyses of Chrysochromulina tobin: Metabolic Tools for Enhanced Algal Fitness in the Prominent Order Prymnesiales (Haptophyceae).</title>
        <authorList>
            <person name="Hovde B.T."/>
            <person name="Deodato C.R."/>
            <person name="Hunsperger H.M."/>
            <person name="Ryken S.A."/>
            <person name="Yost W."/>
            <person name="Jha R.K."/>
            <person name="Patterson J."/>
            <person name="Monnat R.J. Jr."/>
            <person name="Barlow S.B."/>
            <person name="Starkenburg S.R."/>
            <person name="Cattolico R.A."/>
        </authorList>
    </citation>
    <scope>NUCLEOTIDE SEQUENCE</scope>
    <source>
        <strain evidence="2">CCMP291</strain>
    </source>
</reference>
<protein>
    <submittedName>
        <fullName evidence="1">Uncharacterized protein</fullName>
    </submittedName>
</protein>
<sequence length="138" mass="14969">MAFWRVPVPLAAGMASIESSAANRPWSVVVTTVVTWTNVTLAADGFDPTSPFTAAMHCQLSRRLGADHGRSRLSALSVDHGRSRRLCCPSSTTASTVVSPFAAVPTFAVFTGSKKEGTRFGWRFAWYEGMRRLTASTR</sequence>
<keyword evidence="2" id="KW-1185">Reference proteome</keyword>
<dbReference type="AlphaFoldDB" id="A0A0M0JZ72"/>
<dbReference type="Proteomes" id="UP000037460">
    <property type="component" value="Unassembled WGS sequence"/>
</dbReference>
<dbReference type="EMBL" id="JWZX01001915">
    <property type="protein sequence ID" value="KOO31864.1"/>
    <property type="molecule type" value="Genomic_DNA"/>
</dbReference>
<proteinExistence type="predicted"/>
<gene>
    <name evidence="1" type="ORF">Ctob_008000</name>
</gene>
<organism evidence="1 2">
    <name type="scientific">Chrysochromulina tobinii</name>
    <dbReference type="NCBI Taxonomy" id="1460289"/>
    <lineage>
        <taxon>Eukaryota</taxon>
        <taxon>Haptista</taxon>
        <taxon>Haptophyta</taxon>
        <taxon>Prymnesiophyceae</taxon>
        <taxon>Prymnesiales</taxon>
        <taxon>Chrysochromulinaceae</taxon>
        <taxon>Chrysochromulina</taxon>
    </lineage>
</organism>
<evidence type="ECO:0000313" key="2">
    <source>
        <dbReference type="Proteomes" id="UP000037460"/>
    </source>
</evidence>
<comment type="caution">
    <text evidence="1">The sequence shown here is derived from an EMBL/GenBank/DDBJ whole genome shotgun (WGS) entry which is preliminary data.</text>
</comment>
<name>A0A0M0JZ72_9EUKA</name>
<evidence type="ECO:0000313" key="1">
    <source>
        <dbReference type="EMBL" id="KOO31864.1"/>
    </source>
</evidence>